<dbReference type="InterPro" id="IPR053151">
    <property type="entry name" value="RNase_H-like"/>
</dbReference>
<dbReference type="Proteomes" id="UP001632038">
    <property type="component" value="Unassembled WGS sequence"/>
</dbReference>
<reference evidence="3" key="1">
    <citation type="journal article" date="2024" name="IScience">
        <title>Strigolactones Initiate the Formation of Haustorium-like Structures in Castilleja.</title>
        <authorList>
            <person name="Buerger M."/>
            <person name="Peterson D."/>
            <person name="Chory J."/>
        </authorList>
    </citation>
    <scope>NUCLEOTIDE SEQUENCE [LARGE SCALE GENOMIC DNA]</scope>
</reference>
<name>A0ABD3BT27_9LAMI</name>
<evidence type="ECO:0000313" key="2">
    <source>
        <dbReference type="EMBL" id="KAL3620422.1"/>
    </source>
</evidence>
<dbReference type="EMBL" id="JAVIJP010000066">
    <property type="protein sequence ID" value="KAL3620422.1"/>
    <property type="molecule type" value="Genomic_DNA"/>
</dbReference>
<proteinExistence type="predicted"/>
<evidence type="ECO:0000259" key="1">
    <source>
        <dbReference type="Pfam" id="PF13456"/>
    </source>
</evidence>
<feature type="domain" description="RNase H type-1" evidence="1">
    <location>
        <begin position="6"/>
        <end position="119"/>
    </location>
</feature>
<dbReference type="InterPro" id="IPR036397">
    <property type="entry name" value="RNaseH_sf"/>
</dbReference>
<comment type="caution">
    <text evidence="2">The sequence shown here is derived from an EMBL/GenBank/DDBJ whole genome shotgun (WGS) entry which is preliminary data.</text>
</comment>
<gene>
    <name evidence="2" type="ORF">CASFOL_035334</name>
</gene>
<dbReference type="Gene3D" id="3.30.420.10">
    <property type="entry name" value="Ribonuclease H-like superfamily/Ribonuclease H"/>
    <property type="match status" value="1"/>
</dbReference>
<dbReference type="InterPro" id="IPR012337">
    <property type="entry name" value="RNaseH-like_sf"/>
</dbReference>
<dbReference type="AlphaFoldDB" id="A0ABD3BT27"/>
<keyword evidence="3" id="KW-1185">Reference proteome</keyword>
<sequence length="142" mass="15606">MDASFVDGNAFTGAIIRNKNGSILLASTAIHRCLDPLAAECLAILDACLIIHNLSIKNVLFESDCSNAINLIISNSDSGLWTAHPMVEKIKKMWNGWPSWIFKHSPRSTNRAAHELARWSSNSLFVGLVPLNVTYSSTCFLC</sequence>
<dbReference type="SUPFAM" id="SSF53098">
    <property type="entry name" value="Ribonuclease H-like"/>
    <property type="match status" value="1"/>
</dbReference>
<dbReference type="PANTHER" id="PTHR47723:SF24">
    <property type="entry name" value="RNASE H TYPE-1 DOMAIN-CONTAINING PROTEIN"/>
    <property type="match status" value="1"/>
</dbReference>
<dbReference type="CDD" id="cd06222">
    <property type="entry name" value="RNase_H_like"/>
    <property type="match status" value="1"/>
</dbReference>
<evidence type="ECO:0000313" key="3">
    <source>
        <dbReference type="Proteomes" id="UP001632038"/>
    </source>
</evidence>
<accession>A0ABD3BT27</accession>
<dbReference type="InterPro" id="IPR044730">
    <property type="entry name" value="RNase_H-like_dom_plant"/>
</dbReference>
<organism evidence="2 3">
    <name type="scientific">Castilleja foliolosa</name>
    <dbReference type="NCBI Taxonomy" id="1961234"/>
    <lineage>
        <taxon>Eukaryota</taxon>
        <taxon>Viridiplantae</taxon>
        <taxon>Streptophyta</taxon>
        <taxon>Embryophyta</taxon>
        <taxon>Tracheophyta</taxon>
        <taxon>Spermatophyta</taxon>
        <taxon>Magnoliopsida</taxon>
        <taxon>eudicotyledons</taxon>
        <taxon>Gunneridae</taxon>
        <taxon>Pentapetalae</taxon>
        <taxon>asterids</taxon>
        <taxon>lamiids</taxon>
        <taxon>Lamiales</taxon>
        <taxon>Orobanchaceae</taxon>
        <taxon>Pedicularideae</taxon>
        <taxon>Castillejinae</taxon>
        <taxon>Castilleja</taxon>
    </lineage>
</organism>
<dbReference type="InterPro" id="IPR002156">
    <property type="entry name" value="RNaseH_domain"/>
</dbReference>
<protein>
    <recommendedName>
        <fullName evidence="1">RNase H type-1 domain-containing protein</fullName>
    </recommendedName>
</protein>
<dbReference type="Pfam" id="PF13456">
    <property type="entry name" value="RVT_3"/>
    <property type="match status" value="1"/>
</dbReference>
<dbReference type="PANTHER" id="PTHR47723">
    <property type="entry name" value="OS05G0353850 PROTEIN"/>
    <property type="match status" value="1"/>
</dbReference>